<protein>
    <submittedName>
        <fullName evidence="4">Uncharacterized protein</fullName>
    </submittedName>
</protein>
<gene>
    <name evidence="4" type="ORF">OESDEN_14824</name>
</gene>
<dbReference type="Proteomes" id="UP000053660">
    <property type="component" value="Unassembled WGS sequence"/>
</dbReference>
<evidence type="ECO:0000256" key="3">
    <source>
        <dbReference type="ARBA" id="ARBA00022729"/>
    </source>
</evidence>
<evidence type="ECO:0000313" key="4">
    <source>
        <dbReference type="EMBL" id="KHJ85448.1"/>
    </source>
</evidence>
<accession>A0A0B1SJD4</accession>
<evidence type="ECO:0000256" key="1">
    <source>
        <dbReference type="ARBA" id="ARBA00004613"/>
    </source>
</evidence>
<evidence type="ECO:0000256" key="2">
    <source>
        <dbReference type="ARBA" id="ARBA00022525"/>
    </source>
</evidence>
<sequence>QGYREWDEEKCRCVCEPISCPNNQVFDEDRCDCVPTRKGGEVRLAEVIDTSTAVDLASLPKLKAKVIHPNN</sequence>
<keyword evidence="5" id="KW-1185">Reference proteome</keyword>
<dbReference type="GO" id="GO:0005576">
    <property type="term" value="C:extracellular region"/>
    <property type="evidence" value="ECO:0007669"/>
    <property type="project" value="UniProtKB-SubCell"/>
</dbReference>
<dbReference type="EMBL" id="KN563848">
    <property type="protein sequence ID" value="KHJ85448.1"/>
    <property type="molecule type" value="Genomic_DNA"/>
</dbReference>
<keyword evidence="3" id="KW-0732">Signal</keyword>
<proteinExistence type="predicted"/>
<evidence type="ECO:0000313" key="5">
    <source>
        <dbReference type="Proteomes" id="UP000053660"/>
    </source>
</evidence>
<keyword evidence="2" id="KW-0964">Secreted</keyword>
<dbReference type="InterPro" id="IPR004153">
    <property type="entry name" value="CXCXC_repeat"/>
</dbReference>
<organism evidence="4 5">
    <name type="scientific">Oesophagostomum dentatum</name>
    <name type="common">Nodular worm</name>
    <dbReference type="NCBI Taxonomy" id="61180"/>
    <lineage>
        <taxon>Eukaryota</taxon>
        <taxon>Metazoa</taxon>
        <taxon>Ecdysozoa</taxon>
        <taxon>Nematoda</taxon>
        <taxon>Chromadorea</taxon>
        <taxon>Rhabditida</taxon>
        <taxon>Rhabditina</taxon>
        <taxon>Rhabditomorpha</taxon>
        <taxon>Strongyloidea</taxon>
        <taxon>Strongylidae</taxon>
        <taxon>Oesophagostomum</taxon>
    </lineage>
</organism>
<reference evidence="4 5" key="1">
    <citation type="submission" date="2014-03" db="EMBL/GenBank/DDBJ databases">
        <title>Draft genome of the hookworm Oesophagostomum dentatum.</title>
        <authorList>
            <person name="Mitreva M."/>
        </authorList>
    </citation>
    <scope>NUCLEOTIDE SEQUENCE [LARGE SCALE GENOMIC DNA]</scope>
    <source>
        <strain evidence="4 5">OD-Hann</strain>
    </source>
</reference>
<dbReference type="Pfam" id="PF03128">
    <property type="entry name" value="CXCXC"/>
    <property type="match status" value="2"/>
</dbReference>
<dbReference type="AlphaFoldDB" id="A0A0B1SJD4"/>
<feature type="non-terminal residue" evidence="4">
    <location>
        <position position="1"/>
    </location>
</feature>
<name>A0A0B1SJD4_OESDE</name>
<comment type="subcellular location">
    <subcellularLocation>
        <location evidence="1">Secreted</location>
    </subcellularLocation>
</comment>
<dbReference type="OrthoDB" id="5785123at2759"/>